<name>E4WU03_OIKDI</name>
<dbReference type="EMBL" id="FN653016">
    <property type="protein sequence ID" value="CBY06986.1"/>
    <property type="molecule type" value="Genomic_DNA"/>
</dbReference>
<dbReference type="AlphaFoldDB" id="E4WU03"/>
<dbReference type="Proteomes" id="UP000001307">
    <property type="component" value="Unassembled WGS sequence"/>
</dbReference>
<feature type="compositionally biased region" description="Basic residues" evidence="1">
    <location>
        <begin position="100"/>
        <end position="119"/>
    </location>
</feature>
<feature type="signal peptide" evidence="2">
    <location>
        <begin position="1"/>
        <end position="16"/>
    </location>
</feature>
<dbReference type="OrthoDB" id="10564138at2759"/>
<evidence type="ECO:0000256" key="2">
    <source>
        <dbReference type="SAM" id="SignalP"/>
    </source>
</evidence>
<feature type="chain" id="PRO_5003192374" evidence="2">
    <location>
        <begin position="17"/>
        <end position="129"/>
    </location>
</feature>
<gene>
    <name evidence="3" type="ORF">GSOID_T00006063001</name>
</gene>
<dbReference type="InParanoid" id="E4WU03"/>
<sequence>MRLIPTFLLAFGLTEALETHNRVARAAHHFGLGGHTNNKPTQPKPPKPSKAPKPPKPSKAPKPPKPSNQGNNNNNMNNNMNNNDGGKIVAPPCPPEWKPRKCGKKQNKWIKREKRRLKREQKLNGGKGR</sequence>
<reference evidence="3" key="1">
    <citation type="journal article" date="2010" name="Science">
        <title>Plasticity of animal genome architecture unmasked by rapid evolution of a pelagic tunicate.</title>
        <authorList>
            <person name="Denoeud F."/>
            <person name="Henriet S."/>
            <person name="Mungpakdee S."/>
            <person name="Aury J.M."/>
            <person name="Da Silva C."/>
            <person name="Brinkmann H."/>
            <person name="Mikhaleva J."/>
            <person name="Olsen L.C."/>
            <person name="Jubin C."/>
            <person name="Canestro C."/>
            <person name="Bouquet J.M."/>
            <person name="Danks G."/>
            <person name="Poulain J."/>
            <person name="Campsteijn C."/>
            <person name="Adamski M."/>
            <person name="Cross I."/>
            <person name="Yadetie F."/>
            <person name="Muffato M."/>
            <person name="Louis A."/>
            <person name="Butcher S."/>
            <person name="Tsagkogeorga G."/>
            <person name="Konrad A."/>
            <person name="Singh S."/>
            <person name="Jensen M.F."/>
            <person name="Cong E.H."/>
            <person name="Eikeseth-Otteraa H."/>
            <person name="Noel B."/>
            <person name="Anthouard V."/>
            <person name="Porcel B.M."/>
            <person name="Kachouri-Lafond R."/>
            <person name="Nishino A."/>
            <person name="Ugolini M."/>
            <person name="Chourrout P."/>
            <person name="Nishida H."/>
            <person name="Aasland R."/>
            <person name="Huzurbazar S."/>
            <person name="Westhof E."/>
            <person name="Delsuc F."/>
            <person name="Lehrach H."/>
            <person name="Reinhardt R."/>
            <person name="Weissenbach J."/>
            <person name="Roy S.W."/>
            <person name="Artiguenave F."/>
            <person name="Postlethwait J.H."/>
            <person name="Manak J.R."/>
            <person name="Thompson E.M."/>
            <person name="Jaillon O."/>
            <person name="Du Pasquier L."/>
            <person name="Boudinot P."/>
            <person name="Liberles D.A."/>
            <person name="Volff J.N."/>
            <person name="Philippe H."/>
            <person name="Lenhard B."/>
            <person name="Roest Crollius H."/>
            <person name="Wincker P."/>
            <person name="Chourrout D."/>
        </authorList>
    </citation>
    <scope>NUCLEOTIDE SEQUENCE [LARGE SCALE GENOMIC DNA]</scope>
</reference>
<accession>E4WU03</accession>
<feature type="compositionally biased region" description="Pro residues" evidence="1">
    <location>
        <begin position="42"/>
        <end position="66"/>
    </location>
</feature>
<keyword evidence="4" id="KW-1185">Reference proteome</keyword>
<evidence type="ECO:0000313" key="3">
    <source>
        <dbReference type="EMBL" id="CBY06986.1"/>
    </source>
</evidence>
<evidence type="ECO:0000313" key="4">
    <source>
        <dbReference type="Proteomes" id="UP000001307"/>
    </source>
</evidence>
<evidence type="ECO:0000256" key="1">
    <source>
        <dbReference type="SAM" id="MobiDB-lite"/>
    </source>
</evidence>
<feature type="compositionally biased region" description="Low complexity" evidence="1">
    <location>
        <begin position="71"/>
        <end position="83"/>
    </location>
</feature>
<organism evidence="3">
    <name type="scientific">Oikopleura dioica</name>
    <name type="common">Tunicate</name>
    <dbReference type="NCBI Taxonomy" id="34765"/>
    <lineage>
        <taxon>Eukaryota</taxon>
        <taxon>Metazoa</taxon>
        <taxon>Chordata</taxon>
        <taxon>Tunicata</taxon>
        <taxon>Appendicularia</taxon>
        <taxon>Copelata</taxon>
        <taxon>Oikopleuridae</taxon>
        <taxon>Oikopleura</taxon>
    </lineage>
</organism>
<protein>
    <submittedName>
        <fullName evidence="3">Uncharacterized protein</fullName>
    </submittedName>
</protein>
<feature type="region of interest" description="Disordered" evidence="1">
    <location>
        <begin position="27"/>
        <end position="129"/>
    </location>
</feature>
<proteinExistence type="predicted"/>
<keyword evidence="2" id="KW-0732">Signal</keyword>